<accession>A0A068REH1</accession>
<proteinExistence type="predicted"/>
<sequence>MSLTEWATPWRVHSLLQHSRFLTLHILLYTPPPRPNVTAFISAVAISEIVSNSIHDLVILLQHTLLHTTLPRPNQLALTHTDYYGWDVISAIKYTAMQAISTWLSCDGKRLTKSRVAKEANTWIFLTRTCNGYGSIGAIKCSDEKENPGMLLWLLGALSAGTMNHIAWIRLRDDDGLDGPRYAMLFFESFIGRGWIDLIATGEHGRGQYTSPDRQNGQTLPPILFKLSIVGKESNI</sequence>
<dbReference type="Proteomes" id="UP000027586">
    <property type="component" value="Unassembled WGS sequence"/>
</dbReference>
<comment type="caution">
    <text evidence="1">The sequence shown here is derived from an EMBL/GenBank/DDBJ whole genome shotgun (WGS) entry which is preliminary data.</text>
</comment>
<organism evidence="1 2">
    <name type="scientific">Lichtheimia corymbifera JMRC:FSU:9682</name>
    <dbReference type="NCBI Taxonomy" id="1263082"/>
    <lineage>
        <taxon>Eukaryota</taxon>
        <taxon>Fungi</taxon>
        <taxon>Fungi incertae sedis</taxon>
        <taxon>Mucoromycota</taxon>
        <taxon>Mucoromycotina</taxon>
        <taxon>Mucoromycetes</taxon>
        <taxon>Mucorales</taxon>
        <taxon>Lichtheimiaceae</taxon>
        <taxon>Lichtheimia</taxon>
    </lineage>
</organism>
<dbReference type="AlphaFoldDB" id="A0A068REH1"/>
<name>A0A068REH1_9FUNG</name>
<gene>
    <name evidence="1" type="ORF">LCOR_00173.1</name>
</gene>
<evidence type="ECO:0000313" key="2">
    <source>
        <dbReference type="Proteomes" id="UP000027586"/>
    </source>
</evidence>
<dbReference type="EMBL" id="CBTN010000001">
    <property type="protein sequence ID" value="CDH48389.1"/>
    <property type="molecule type" value="Genomic_DNA"/>
</dbReference>
<evidence type="ECO:0000313" key="1">
    <source>
        <dbReference type="EMBL" id="CDH48389.1"/>
    </source>
</evidence>
<reference evidence="1" key="1">
    <citation type="submission" date="2013-08" db="EMBL/GenBank/DDBJ databases">
        <title>Gene expansion shapes genome architecture in the human pathogen Lichtheimia corymbifera: an evolutionary genomics analysis in the ancient terrestrial Mucorales (Mucoromycotina).</title>
        <authorList>
            <person name="Schwartze V.U."/>
            <person name="Winter S."/>
            <person name="Shelest E."/>
            <person name="Marcet-Houben M."/>
            <person name="Horn F."/>
            <person name="Wehner S."/>
            <person name="Hoffmann K."/>
            <person name="Riege K."/>
            <person name="Sammeth M."/>
            <person name="Nowrousian M."/>
            <person name="Valiante V."/>
            <person name="Linde J."/>
            <person name="Jacobsen I.D."/>
            <person name="Marz M."/>
            <person name="Brakhage A.A."/>
            <person name="Gabaldon T."/>
            <person name="Bocker S."/>
            <person name="Voigt K."/>
        </authorList>
    </citation>
    <scope>NUCLEOTIDE SEQUENCE [LARGE SCALE GENOMIC DNA]</scope>
    <source>
        <strain evidence="1">FSU 9682</strain>
    </source>
</reference>
<keyword evidence="2" id="KW-1185">Reference proteome</keyword>
<dbReference type="VEuPathDB" id="FungiDB:LCOR_00173.1"/>
<protein>
    <submittedName>
        <fullName evidence="1">Uncharacterized protein</fullName>
    </submittedName>
</protein>